<reference evidence="1" key="1">
    <citation type="journal article" date="2015" name="Nature">
        <title>Complex archaea that bridge the gap between prokaryotes and eukaryotes.</title>
        <authorList>
            <person name="Spang A."/>
            <person name="Saw J.H."/>
            <person name="Jorgensen S.L."/>
            <person name="Zaremba-Niedzwiedzka K."/>
            <person name="Martijn J."/>
            <person name="Lind A.E."/>
            <person name="van Eijk R."/>
            <person name="Schleper C."/>
            <person name="Guy L."/>
            <person name="Ettema T.J."/>
        </authorList>
    </citation>
    <scope>NUCLEOTIDE SEQUENCE</scope>
</reference>
<gene>
    <name evidence="1" type="ORF">LCGC14_0656810</name>
</gene>
<name>A0A0F9QZV9_9ZZZZ</name>
<evidence type="ECO:0000313" key="1">
    <source>
        <dbReference type="EMBL" id="KKN48059.1"/>
    </source>
</evidence>
<dbReference type="EMBL" id="LAZR01001242">
    <property type="protein sequence ID" value="KKN48059.1"/>
    <property type="molecule type" value="Genomic_DNA"/>
</dbReference>
<proteinExistence type="predicted"/>
<organism evidence="1">
    <name type="scientific">marine sediment metagenome</name>
    <dbReference type="NCBI Taxonomy" id="412755"/>
    <lineage>
        <taxon>unclassified sequences</taxon>
        <taxon>metagenomes</taxon>
        <taxon>ecological metagenomes</taxon>
    </lineage>
</organism>
<dbReference type="PROSITE" id="PS51257">
    <property type="entry name" value="PROKAR_LIPOPROTEIN"/>
    <property type="match status" value="1"/>
</dbReference>
<comment type="caution">
    <text evidence="1">The sequence shown here is derived from an EMBL/GenBank/DDBJ whole genome shotgun (WGS) entry which is preliminary data.</text>
</comment>
<protein>
    <submittedName>
        <fullName evidence="1">Uncharacterized protein</fullName>
    </submittedName>
</protein>
<accession>A0A0F9QZV9</accession>
<dbReference type="AlphaFoldDB" id="A0A0F9QZV9"/>
<sequence>MTTWTFKGPLVAFGLLTLVACEAGQGTGPGAMGSAASGAKAAPVSRAHMAGGVVLVAPSGFCIDRSSLEPRFAVMARCDGLGVPSAAGGAPLGLITVSMTNAKTGPLPSAKQIAGAATLQKLSNVEQTDDQVVFRAQGRVPIEGLSAFQWRAIVRIGSQIAGIAAYGPKNGEVLTATGRSVLLQLIERSKAATPKPKTLVAKRD</sequence>